<accession>J9EAS7</accession>
<dbReference type="EMBL" id="UYWW01008513">
    <property type="protein sequence ID" value="VDM15835.1"/>
    <property type="molecule type" value="Genomic_DNA"/>
</dbReference>
<dbReference type="Proteomes" id="UP000270924">
    <property type="component" value="Unassembled WGS sequence"/>
</dbReference>
<evidence type="ECO:0000313" key="1">
    <source>
        <dbReference type="EMBL" id="EJW72499.1"/>
    </source>
</evidence>
<reference evidence="4" key="1">
    <citation type="submission" date="2012-08" db="EMBL/GenBank/DDBJ databases">
        <title>The Genome Sequence of Wuchereria bancrofti.</title>
        <authorList>
            <person name="Nutman T.B."/>
            <person name="Fink D.L."/>
            <person name="Russ C."/>
            <person name="Young S."/>
            <person name="Zeng Q."/>
            <person name="Koehrsen M."/>
            <person name="Alvarado L."/>
            <person name="Berlin A."/>
            <person name="Chapman S.B."/>
            <person name="Chen Z."/>
            <person name="Freedman E."/>
            <person name="Gellesch M."/>
            <person name="Goldberg J."/>
            <person name="Griggs A."/>
            <person name="Gujja S."/>
            <person name="Heilman E.R."/>
            <person name="Heiman D."/>
            <person name="Hepburn T."/>
            <person name="Howarth C."/>
            <person name="Jen D."/>
            <person name="Larson L."/>
            <person name="Lewis B."/>
            <person name="Mehta T."/>
            <person name="Park D."/>
            <person name="Pearson M."/>
            <person name="Roberts A."/>
            <person name="Saif S."/>
            <person name="Shea T."/>
            <person name="Shenoy N."/>
            <person name="Sisk P."/>
            <person name="Stolte C."/>
            <person name="Sykes S."/>
            <person name="Walk T."/>
            <person name="White J."/>
            <person name="Yandava C."/>
            <person name="Haas B."/>
            <person name="Henn M.R."/>
            <person name="Nusbaum C."/>
            <person name="Birren B."/>
        </authorList>
    </citation>
    <scope>NUCLEOTIDE SEQUENCE [LARGE SCALE GENOMIC DNA]</scope>
    <source>
        <strain evidence="4">NA</strain>
    </source>
</reference>
<dbReference type="Proteomes" id="UP000004810">
    <property type="component" value="Unassembled WGS sequence"/>
</dbReference>
<proteinExistence type="predicted"/>
<dbReference type="OrthoDB" id="1854502at2759"/>
<gene>
    <name evidence="2" type="ORF">WBA_LOCUS9122</name>
    <name evidence="3" type="ORF">WBA_LOCUS9855</name>
    <name evidence="1" type="ORF">WUBG_16593</name>
</gene>
<evidence type="ECO:0000313" key="4">
    <source>
        <dbReference type="Proteomes" id="UP000004810"/>
    </source>
</evidence>
<evidence type="ECO:0000313" key="3">
    <source>
        <dbReference type="EMBL" id="VDM17769.1"/>
    </source>
</evidence>
<dbReference type="EMBL" id="UYWW01010419">
    <property type="protein sequence ID" value="VDM17769.1"/>
    <property type="molecule type" value="Genomic_DNA"/>
</dbReference>
<dbReference type="InParanoid" id="J9EAS7"/>
<reference evidence="2 5" key="3">
    <citation type="submission" date="2018-11" db="EMBL/GenBank/DDBJ databases">
        <authorList>
            <consortium name="Pathogen Informatics"/>
        </authorList>
    </citation>
    <scope>NUCLEOTIDE SEQUENCE [LARGE SCALE GENOMIC DNA]</scope>
</reference>
<evidence type="ECO:0000313" key="5">
    <source>
        <dbReference type="Proteomes" id="UP000270924"/>
    </source>
</evidence>
<evidence type="ECO:0000313" key="2">
    <source>
        <dbReference type="EMBL" id="VDM15835.1"/>
    </source>
</evidence>
<keyword evidence="5" id="KW-1185">Reference proteome</keyword>
<protein>
    <submittedName>
        <fullName evidence="1">Uncharacterized protein</fullName>
    </submittedName>
</protein>
<sequence length="51" mass="6320">MLENGEKIIERPIWFKKCFDHCCGTPRYLYQGQYWKCKEMKDWSRSPNIFD</sequence>
<reference evidence="1" key="2">
    <citation type="submission" date="2012-08" db="EMBL/GenBank/DDBJ databases">
        <title>The Genome Sequence of Wuchereria bancrofti.</title>
        <authorList>
            <consortium name="The Broad Institute Genome Sequencing Platform"/>
            <consortium name="Broad Institute Genome Sequencing Center for Infectious Disease"/>
            <person name="Nutman T.B."/>
            <person name="Fink D.L."/>
            <person name="Russ C."/>
            <person name="Young S."/>
            <person name="Zeng Q."/>
            <person name="Koehrsen M."/>
            <person name="Alvarado L."/>
            <person name="Berlin A."/>
            <person name="Borenstein D."/>
            <person name="Chapman S.B."/>
            <person name="Chen Z."/>
            <person name="Engels R."/>
            <person name="Freedman E."/>
            <person name="Gellesch M."/>
            <person name="Goldberg J."/>
            <person name="Griggs A."/>
            <person name="Gujja S."/>
            <person name="Heilman E.R."/>
            <person name="Heiman D."/>
            <person name="Hepburn T."/>
            <person name="Howarth C."/>
            <person name="Jen D."/>
            <person name="Larson L."/>
            <person name="Lewis B."/>
            <person name="Mehta T."/>
            <person name="Park D."/>
            <person name="Pearson M."/>
            <person name="Richards J."/>
            <person name="Roberts A."/>
            <person name="Saif S."/>
            <person name="Shea T."/>
            <person name="Shenoy N."/>
            <person name="Sisk P."/>
            <person name="Stolte C."/>
            <person name="Sykes S."/>
            <person name="Walk T."/>
            <person name="White J."/>
            <person name="Yandava C."/>
            <person name="Haas B."/>
            <person name="Henn M.R."/>
            <person name="Nusbaum C."/>
            <person name="Birren B."/>
        </authorList>
    </citation>
    <scope>NUCLEOTIDE SEQUENCE</scope>
</reference>
<dbReference type="EMBL" id="ADBV01016043">
    <property type="protein sequence ID" value="EJW72499.1"/>
    <property type="molecule type" value="Genomic_DNA"/>
</dbReference>
<name>J9EAS7_WUCBA</name>
<organism evidence="1 4">
    <name type="scientific">Wuchereria bancrofti</name>
    <dbReference type="NCBI Taxonomy" id="6293"/>
    <lineage>
        <taxon>Eukaryota</taxon>
        <taxon>Metazoa</taxon>
        <taxon>Ecdysozoa</taxon>
        <taxon>Nematoda</taxon>
        <taxon>Chromadorea</taxon>
        <taxon>Rhabditida</taxon>
        <taxon>Spirurina</taxon>
        <taxon>Spiruromorpha</taxon>
        <taxon>Filarioidea</taxon>
        <taxon>Onchocercidae</taxon>
        <taxon>Wuchereria</taxon>
    </lineage>
</organism>
<dbReference type="AlphaFoldDB" id="J9EAS7"/>